<evidence type="ECO:0000256" key="1">
    <source>
        <dbReference type="SAM" id="SignalP"/>
    </source>
</evidence>
<evidence type="ECO:0000259" key="2">
    <source>
        <dbReference type="Pfam" id="PF04366"/>
    </source>
</evidence>
<proteinExistence type="predicted"/>
<evidence type="ECO:0000313" key="3">
    <source>
        <dbReference type="EMBL" id="BDG04757.1"/>
    </source>
</evidence>
<keyword evidence="4" id="KW-1185">Reference proteome</keyword>
<feature type="chain" id="PRO_5045551154" description="Ysc84 actin-binding domain-containing protein" evidence="1">
    <location>
        <begin position="22"/>
        <end position="188"/>
    </location>
</feature>
<sequence>MLKILSTLVAVALMGPAPAFADQKSAKDDERAVKHARQAIVELERADPGLTRLFDSAAGYAVLPTVGKGAIGVGGAHGTGVLFEKGMPVGEVTLTQLTVGLQLGGQSYTEVIFFETEKSLASFKKGEFTMAAQVSAVAAAAGASANAKYVEGVSVFTLAKGGVMAEASVGGQKFGYRPFDKPITTSSR</sequence>
<name>A0ABM7WZ46_9BACT</name>
<feature type="domain" description="Ysc84 actin-binding" evidence="2">
    <location>
        <begin position="96"/>
        <end position="174"/>
    </location>
</feature>
<evidence type="ECO:0000313" key="4">
    <source>
        <dbReference type="Proteomes" id="UP001162891"/>
    </source>
</evidence>
<dbReference type="CDD" id="cd11524">
    <property type="entry name" value="SYLF"/>
    <property type="match status" value="1"/>
</dbReference>
<dbReference type="Pfam" id="PF04366">
    <property type="entry name" value="Ysc84"/>
    <property type="match status" value="1"/>
</dbReference>
<protein>
    <recommendedName>
        <fullName evidence="2">Ysc84 actin-binding domain-containing protein</fullName>
    </recommendedName>
</protein>
<dbReference type="RefSeq" id="WP_248353230.1">
    <property type="nucleotide sequence ID" value="NZ_AP025591.1"/>
</dbReference>
<keyword evidence="1" id="KW-0732">Signal</keyword>
<dbReference type="Proteomes" id="UP001162891">
    <property type="component" value="Chromosome"/>
</dbReference>
<dbReference type="EMBL" id="AP025591">
    <property type="protein sequence ID" value="BDG04757.1"/>
    <property type="molecule type" value="Genomic_DNA"/>
</dbReference>
<feature type="signal peptide" evidence="1">
    <location>
        <begin position="1"/>
        <end position="21"/>
    </location>
</feature>
<dbReference type="InterPro" id="IPR007461">
    <property type="entry name" value="Ysc84_actin-binding"/>
</dbReference>
<organism evidence="3 4">
    <name type="scientific">Anaeromyxobacter oryzae</name>
    <dbReference type="NCBI Taxonomy" id="2918170"/>
    <lineage>
        <taxon>Bacteria</taxon>
        <taxon>Pseudomonadati</taxon>
        <taxon>Myxococcota</taxon>
        <taxon>Myxococcia</taxon>
        <taxon>Myxococcales</taxon>
        <taxon>Cystobacterineae</taxon>
        <taxon>Anaeromyxobacteraceae</taxon>
        <taxon>Anaeromyxobacter</taxon>
    </lineage>
</organism>
<gene>
    <name evidence="3" type="ORF">AMOR_37530</name>
</gene>
<reference evidence="4" key="1">
    <citation type="journal article" date="2022" name="Int. J. Syst. Evol. Microbiol.">
        <title>Anaeromyxobacter oryzae sp. nov., Anaeromyxobacter diazotrophicus sp. nov. and Anaeromyxobacter paludicola sp. nov., isolated from paddy soils.</title>
        <authorList>
            <person name="Itoh H."/>
            <person name="Xu Z."/>
            <person name="Mise K."/>
            <person name="Masuda Y."/>
            <person name="Ushijima N."/>
            <person name="Hayakawa C."/>
            <person name="Shiratori Y."/>
            <person name="Senoo K."/>
        </authorList>
    </citation>
    <scope>NUCLEOTIDE SEQUENCE [LARGE SCALE GENOMIC DNA]</scope>
    <source>
        <strain evidence="4">Red232</strain>
    </source>
</reference>
<accession>A0ABM7WZ46</accession>